<dbReference type="EMBL" id="JQ004016">
    <property type="protein sequence ID" value="AFN80342.1"/>
    <property type="molecule type" value="Genomic_DNA"/>
</dbReference>
<proteinExistence type="predicted"/>
<reference evidence="2" key="1">
    <citation type="journal article" date="2012" name="Comp. Biochem. Physiol. B, Biochem. Mol. Biol.">
        <title>Molecular characterization of three crustin genes in the morotoge shrimp, Pandalopsis japonica.</title>
        <authorList>
            <person name="Kim M."/>
            <person name="Jeon J.M."/>
            <person name="Oh C.W."/>
            <person name="Kim Y.M."/>
            <person name="Lee D.S."/>
            <person name="Kang C.K."/>
            <person name="Kim H.W."/>
        </authorList>
    </citation>
    <scope>NUCLEOTIDE SEQUENCE</scope>
</reference>
<organism evidence="2">
    <name type="scientific">Pandalus japonicus</name>
    <name type="common">Morotoge shrimp</name>
    <name type="synonym">Pandalopsis dispar var. japonica</name>
    <dbReference type="NCBI Taxonomy" id="666362"/>
    <lineage>
        <taxon>Eukaryota</taxon>
        <taxon>Metazoa</taxon>
        <taxon>Ecdysozoa</taxon>
        <taxon>Arthropoda</taxon>
        <taxon>Crustacea</taxon>
        <taxon>Multicrustacea</taxon>
        <taxon>Malacostraca</taxon>
        <taxon>Eumalacostraca</taxon>
        <taxon>Eucarida</taxon>
        <taxon>Decapoda</taxon>
        <taxon>Pleocyemata</taxon>
        <taxon>Caridea</taxon>
        <taxon>Pandaloidea</taxon>
        <taxon>Pandalidae</taxon>
        <taxon>Pandalus</taxon>
    </lineage>
</organism>
<feature type="chain" id="PRO_5003707019" evidence="1">
    <location>
        <begin position="17"/>
        <end position="119"/>
    </location>
</feature>
<evidence type="ECO:0000313" key="2">
    <source>
        <dbReference type="EMBL" id="AFN80342.1"/>
    </source>
</evidence>
<accession>I6ZAW5</accession>
<evidence type="ECO:0000256" key="1">
    <source>
        <dbReference type="SAM" id="SignalP"/>
    </source>
</evidence>
<dbReference type="AlphaFoldDB" id="I6ZAW5"/>
<sequence length="119" mass="12710">MVRLLILVALVAVATASPRSPIPVTIATPAPDDCVQWCNNPILGSSYCCNDGNGPQFPIEVHPGKCREHRPFCPKSGTINGPGLCAHDGYCRNPLSKCCFDTCLGHHTCTPAIIEQVPL</sequence>
<name>I6ZAW5_PANJP</name>
<gene>
    <name evidence="2" type="primary">crusIb</name>
</gene>
<protein>
    <submittedName>
        <fullName evidence="2">Antimicrobial peptide type 1</fullName>
    </submittedName>
</protein>
<feature type="signal peptide" evidence="1">
    <location>
        <begin position="1"/>
        <end position="16"/>
    </location>
</feature>
<keyword evidence="1" id="KW-0732">Signal</keyword>